<comment type="caution">
    <text evidence="10">The sequence shown here is derived from an EMBL/GenBank/DDBJ whole genome shotgun (WGS) entry which is preliminary data.</text>
</comment>
<dbReference type="PRINTS" id="PR00625">
    <property type="entry name" value="JDOMAIN"/>
</dbReference>
<dbReference type="FunFam" id="2.60.260.20:FF:000005">
    <property type="entry name" value="Chaperone protein dnaJ 1, mitochondrial"/>
    <property type="match status" value="1"/>
</dbReference>
<dbReference type="AlphaFoldDB" id="A0A2W1JYZ4"/>
<dbReference type="PROSITE" id="PS00636">
    <property type="entry name" value="DNAJ_1"/>
    <property type="match status" value="1"/>
</dbReference>
<evidence type="ECO:0000256" key="3">
    <source>
        <dbReference type="ARBA" id="ARBA00022737"/>
    </source>
</evidence>
<dbReference type="GO" id="GO:0051082">
    <property type="term" value="F:unfolded protein binding"/>
    <property type="evidence" value="ECO:0007669"/>
    <property type="project" value="InterPro"/>
</dbReference>
<dbReference type="SUPFAM" id="SSF46565">
    <property type="entry name" value="Chaperone J-domain"/>
    <property type="match status" value="1"/>
</dbReference>
<dbReference type="Proteomes" id="UP000248857">
    <property type="component" value="Unassembled WGS sequence"/>
</dbReference>
<dbReference type="EMBL" id="PQWO01000001">
    <property type="protein sequence ID" value="PZD75172.1"/>
    <property type="molecule type" value="Genomic_DNA"/>
</dbReference>
<feature type="domain" description="J" evidence="9">
    <location>
        <begin position="6"/>
        <end position="71"/>
    </location>
</feature>
<dbReference type="SMART" id="SM00271">
    <property type="entry name" value="DnaJ"/>
    <property type="match status" value="1"/>
</dbReference>
<dbReference type="Gene3D" id="2.60.260.20">
    <property type="entry name" value="Urease metallochaperone UreE, N-terminal domain"/>
    <property type="match status" value="2"/>
</dbReference>
<accession>A0A2W1JYZ4</accession>
<dbReference type="GO" id="GO:0008270">
    <property type="term" value="F:zinc ion binding"/>
    <property type="evidence" value="ECO:0007669"/>
    <property type="project" value="UniProtKB-KW"/>
</dbReference>
<dbReference type="GO" id="GO:0006260">
    <property type="term" value="P:DNA replication"/>
    <property type="evidence" value="ECO:0007669"/>
    <property type="project" value="UniProtKB-KW"/>
</dbReference>
<evidence type="ECO:0000313" key="11">
    <source>
        <dbReference type="Proteomes" id="UP000248857"/>
    </source>
</evidence>
<evidence type="ECO:0000256" key="1">
    <source>
        <dbReference type="ARBA" id="ARBA00022705"/>
    </source>
</evidence>
<keyword evidence="7" id="KW-0143">Chaperone</keyword>
<keyword evidence="4" id="KW-0863">Zinc-finger</keyword>
<reference evidence="10 11" key="1">
    <citation type="journal article" date="2018" name="Sci. Rep.">
        <title>A novel species of the marine cyanobacterium Acaryochloris with a unique pigment content and lifestyle.</title>
        <authorList>
            <person name="Partensky F."/>
            <person name="Six C."/>
            <person name="Ratin M."/>
            <person name="Garczarek L."/>
            <person name="Vaulot D."/>
            <person name="Probert I."/>
            <person name="Calteau A."/>
            <person name="Gourvil P."/>
            <person name="Marie D."/>
            <person name="Grebert T."/>
            <person name="Bouchier C."/>
            <person name="Le Panse S."/>
            <person name="Gachenot M."/>
            <person name="Rodriguez F."/>
            <person name="Garrido J.L."/>
        </authorList>
    </citation>
    <scope>NUCLEOTIDE SEQUENCE [LARGE SCALE GENOMIC DNA]</scope>
    <source>
        <strain evidence="10 11">RCC1774</strain>
    </source>
</reference>
<sequence length="320" mass="36604">MRNFRNYYDILSVPRDSSNDEIKKSYRQLARKFHPDLNPGDKAAEERFKDISEAYDVLSDAEKRSQYDRFGQFWNQSGFQGGNKEQSKRSWGNRPFSTEDLDFSEYADFQDFLDQLLGQRFKKGTSTATAERDPFRPGKTKTTYTARGSGRRDAEARLVIPLEKAYQGGWERIRLEDGRSLEVNMPEGMVSDQRIRVTGQGTSGGDLYLRIEVKPHPFFKIEGSDVICELPITPVEAILGGQVETPTLDGWVTMNLPSGVRTGQRLRLGGKGYPTNNKTRGDQLVEIRIEVPQSISDEEQDLYERLRQIETYKPRKSLPV</sequence>
<keyword evidence="6" id="KW-0346">Stress response</keyword>
<feature type="region of interest" description="Disordered" evidence="8">
    <location>
        <begin position="124"/>
        <end position="148"/>
    </location>
</feature>
<dbReference type="SUPFAM" id="SSF49493">
    <property type="entry name" value="HSP40/DnaJ peptide-binding domain"/>
    <property type="match status" value="2"/>
</dbReference>
<dbReference type="OrthoDB" id="9779889at2"/>
<evidence type="ECO:0000256" key="5">
    <source>
        <dbReference type="ARBA" id="ARBA00022833"/>
    </source>
</evidence>
<keyword evidence="1" id="KW-0235">DNA replication</keyword>
<dbReference type="GO" id="GO:0005737">
    <property type="term" value="C:cytoplasm"/>
    <property type="evidence" value="ECO:0007669"/>
    <property type="project" value="TreeGrafter"/>
</dbReference>
<dbReference type="InterPro" id="IPR001623">
    <property type="entry name" value="DnaJ_domain"/>
</dbReference>
<dbReference type="CDD" id="cd06257">
    <property type="entry name" value="DnaJ"/>
    <property type="match status" value="1"/>
</dbReference>
<dbReference type="Pfam" id="PF00226">
    <property type="entry name" value="DnaJ"/>
    <property type="match status" value="1"/>
</dbReference>
<evidence type="ECO:0000256" key="2">
    <source>
        <dbReference type="ARBA" id="ARBA00022723"/>
    </source>
</evidence>
<evidence type="ECO:0000256" key="8">
    <source>
        <dbReference type="SAM" id="MobiDB-lite"/>
    </source>
</evidence>
<dbReference type="Pfam" id="PF01556">
    <property type="entry name" value="DnaJ_C"/>
    <property type="match status" value="1"/>
</dbReference>
<protein>
    <submittedName>
        <fullName evidence="10">Chaperone protein DnaJ</fullName>
    </submittedName>
</protein>
<name>A0A2W1JYZ4_9CYAN</name>
<keyword evidence="5" id="KW-0862">Zinc</keyword>
<keyword evidence="3" id="KW-0677">Repeat</keyword>
<dbReference type="PANTHER" id="PTHR43096">
    <property type="entry name" value="DNAJ HOMOLOG 1, MITOCHONDRIAL-RELATED"/>
    <property type="match status" value="1"/>
</dbReference>
<dbReference type="GO" id="GO:0042026">
    <property type="term" value="P:protein refolding"/>
    <property type="evidence" value="ECO:0007669"/>
    <property type="project" value="TreeGrafter"/>
</dbReference>
<dbReference type="PANTHER" id="PTHR43096:SF52">
    <property type="entry name" value="DNAJ HOMOLOG 1, MITOCHONDRIAL-RELATED"/>
    <property type="match status" value="1"/>
</dbReference>
<dbReference type="InterPro" id="IPR018253">
    <property type="entry name" value="DnaJ_domain_CS"/>
</dbReference>
<dbReference type="Gene3D" id="1.10.287.110">
    <property type="entry name" value="DnaJ domain"/>
    <property type="match status" value="1"/>
</dbReference>
<evidence type="ECO:0000313" key="10">
    <source>
        <dbReference type="EMBL" id="PZD75172.1"/>
    </source>
</evidence>
<evidence type="ECO:0000256" key="4">
    <source>
        <dbReference type="ARBA" id="ARBA00022771"/>
    </source>
</evidence>
<keyword evidence="11" id="KW-1185">Reference proteome</keyword>
<keyword evidence="2" id="KW-0479">Metal-binding</keyword>
<dbReference type="InterPro" id="IPR036869">
    <property type="entry name" value="J_dom_sf"/>
</dbReference>
<proteinExistence type="predicted"/>
<organism evidence="10 11">
    <name type="scientific">Acaryochloris thomasi RCC1774</name>
    <dbReference type="NCBI Taxonomy" id="1764569"/>
    <lineage>
        <taxon>Bacteria</taxon>
        <taxon>Bacillati</taxon>
        <taxon>Cyanobacteriota</taxon>
        <taxon>Cyanophyceae</taxon>
        <taxon>Acaryochloridales</taxon>
        <taxon>Acaryochloridaceae</taxon>
        <taxon>Acaryochloris</taxon>
        <taxon>Acaryochloris thomasi</taxon>
    </lineage>
</organism>
<dbReference type="PROSITE" id="PS50076">
    <property type="entry name" value="DNAJ_2"/>
    <property type="match status" value="1"/>
</dbReference>
<dbReference type="InterPro" id="IPR008971">
    <property type="entry name" value="HSP40/DnaJ_pept-bd"/>
</dbReference>
<dbReference type="CDD" id="cd10747">
    <property type="entry name" value="DnaJ_C"/>
    <property type="match status" value="1"/>
</dbReference>
<evidence type="ECO:0000256" key="6">
    <source>
        <dbReference type="ARBA" id="ARBA00023016"/>
    </source>
</evidence>
<gene>
    <name evidence="10" type="primary">dnaJ_3</name>
    <name evidence="10" type="ORF">C1752_00353</name>
</gene>
<dbReference type="RefSeq" id="WP_110984328.1">
    <property type="nucleotide sequence ID" value="NZ_CAWNWM010000001.1"/>
</dbReference>
<evidence type="ECO:0000259" key="9">
    <source>
        <dbReference type="PROSITE" id="PS50076"/>
    </source>
</evidence>
<evidence type="ECO:0000256" key="7">
    <source>
        <dbReference type="ARBA" id="ARBA00023186"/>
    </source>
</evidence>
<dbReference type="InterPro" id="IPR002939">
    <property type="entry name" value="DnaJ_C"/>
</dbReference>